<dbReference type="PANTHER" id="PTHR12389">
    <property type="entry name" value="ZINC FINGER PROTEIN 294"/>
    <property type="match status" value="1"/>
</dbReference>
<dbReference type="InterPro" id="IPR054478">
    <property type="entry name" value="LTN1_UBC"/>
</dbReference>
<dbReference type="SMART" id="SM00744">
    <property type="entry name" value="RINGv"/>
    <property type="match status" value="1"/>
</dbReference>
<dbReference type="SUPFAM" id="SSF57850">
    <property type="entry name" value="RING/U-box"/>
    <property type="match status" value="1"/>
</dbReference>
<organism evidence="18 19">
    <name type="scientific">Megalops atlanticus</name>
    <name type="common">Tarpon</name>
    <name type="synonym">Clupea gigantea</name>
    <dbReference type="NCBI Taxonomy" id="7932"/>
    <lineage>
        <taxon>Eukaryota</taxon>
        <taxon>Metazoa</taxon>
        <taxon>Chordata</taxon>
        <taxon>Craniata</taxon>
        <taxon>Vertebrata</taxon>
        <taxon>Euteleostomi</taxon>
        <taxon>Actinopterygii</taxon>
        <taxon>Neopterygii</taxon>
        <taxon>Teleostei</taxon>
        <taxon>Elopiformes</taxon>
        <taxon>Megalopidae</taxon>
        <taxon>Megalops</taxon>
    </lineage>
</organism>
<dbReference type="GO" id="GO:0005829">
    <property type="term" value="C:cytosol"/>
    <property type="evidence" value="ECO:0007669"/>
    <property type="project" value="UniProtKB-SubCell"/>
</dbReference>
<keyword evidence="8 15" id="KW-0808">Transferase</keyword>
<dbReference type="InterPro" id="IPR054476">
    <property type="entry name" value="Ltn1_N"/>
</dbReference>
<dbReference type="GO" id="GO:1990112">
    <property type="term" value="C:RQC complex"/>
    <property type="evidence" value="ECO:0007669"/>
    <property type="project" value="UniProtKB-UniRule"/>
</dbReference>
<protein>
    <recommendedName>
        <fullName evidence="6 15">E3 ubiquitin-protein ligase listerin</fullName>
        <ecNumber evidence="5 15">2.3.2.27</ecNumber>
    </recommendedName>
    <alternativeName>
        <fullName evidence="15">RING-type E3 ubiquitin transferase listerin</fullName>
    </alternativeName>
</protein>
<dbReference type="Proteomes" id="UP001046870">
    <property type="component" value="Chromosome 3"/>
</dbReference>
<evidence type="ECO:0000256" key="16">
    <source>
        <dbReference type="SAM" id="MobiDB-lite"/>
    </source>
</evidence>
<comment type="pathway">
    <text evidence="3 15">Protein modification; protein ubiquitination.</text>
</comment>
<dbReference type="InterPro" id="IPR056241">
    <property type="entry name" value="LTN1_HEAT_5th"/>
</dbReference>
<dbReference type="PROSITE" id="PS50089">
    <property type="entry name" value="ZF_RING_2"/>
    <property type="match status" value="1"/>
</dbReference>
<dbReference type="GO" id="GO:0043023">
    <property type="term" value="F:ribosomal large subunit binding"/>
    <property type="evidence" value="ECO:0007669"/>
    <property type="project" value="TreeGrafter"/>
</dbReference>
<dbReference type="Pfam" id="PF13639">
    <property type="entry name" value="zf-RING_2"/>
    <property type="match status" value="1"/>
</dbReference>
<dbReference type="InterPro" id="IPR016024">
    <property type="entry name" value="ARM-type_fold"/>
</dbReference>
<keyword evidence="11 14" id="KW-0863">Zinc-finger</keyword>
<dbReference type="Gene3D" id="3.30.40.10">
    <property type="entry name" value="Zinc/RING finger domain, C3HC4 (zinc finger)"/>
    <property type="match status" value="1"/>
</dbReference>
<dbReference type="InterPro" id="IPR011016">
    <property type="entry name" value="Znf_RING-CH"/>
</dbReference>
<dbReference type="GO" id="GO:0072344">
    <property type="term" value="P:rescue of stalled ribosome"/>
    <property type="evidence" value="ECO:0007669"/>
    <property type="project" value="UniProtKB-UniRule"/>
</dbReference>
<evidence type="ECO:0000259" key="17">
    <source>
        <dbReference type="PROSITE" id="PS50089"/>
    </source>
</evidence>
<dbReference type="Gene3D" id="1.25.10.10">
    <property type="entry name" value="Leucine-rich Repeat Variant"/>
    <property type="match status" value="1"/>
</dbReference>
<dbReference type="Pfam" id="PF22999">
    <property type="entry name" value="LTN1_E3_ligase_6th"/>
    <property type="match status" value="1"/>
</dbReference>
<feature type="domain" description="RING-type" evidence="17">
    <location>
        <begin position="1736"/>
        <end position="1783"/>
    </location>
</feature>
<evidence type="ECO:0000313" key="18">
    <source>
        <dbReference type="EMBL" id="KAG7484469.1"/>
    </source>
</evidence>
<evidence type="ECO:0000256" key="5">
    <source>
        <dbReference type="ARBA" id="ARBA00012483"/>
    </source>
</evidence>
<dbReference type="InterPro" id="IPR001841">
    <property type="entry name" value="Znf_RING"/>
</dbReference>
<keyword evidence="12 15" id="KW-0833">Ubl conjugation pathway</keyword>
<dbReference type="InterPro" id="IPR013083">
    <property type="entry name" value="Znf_RING/FYVE/PHD"/>
</dbReference>
<feature type="region of interest" description="Disordered" evidence="16">
    <location>
        <begin position="551"/>
        <end position="584"/>
    </location>
</feature>
<dbReference type="InterPro" id="IPR054477">
    <property type="entry name" value="LTN1_E3_ligase_6th"/>
</dbReference>
<dbReference type="Pfam" id="PF22958">
    <property type="entry name" value="Ltn1_1st"/>
    <property type="match status" value="1"/>
</dbReference>
<dbReference type="GO" id="GO:0008270">
    <property type="term" value="F:zinc ion binding"/>
    <property type="evidence" value="ECO:0007669"/>
    <property type="project" value="UniProtKB-KW"/>
</dbReference>
<comment type="subcellular location">
    <subcellularLocation>
        <location evidence="2">Cytoplasm</location>
        <location evidence="2">Cytosol</location>
    </subcellularLocation>
</comment>
<dbReference type="GO" id="GO:0061630">
    <property type="term" value="F:ubiquitin protein ligase activity"/>
    <property type="evidence" value="ECO:0007669"/>
    <property type="project" value="UniProtKB-UniRule"/>
</dbReference>
<feature type="region of interest" description="Disordered" evidence="16">
    <location>
        <begin position="1"/>
        <end position="20"/>
    </location>
</feature>
<dbReference type="EC" id="2.3.2.27" evidence="5 15"/>
<reference evidence="18" key="1">
    <citation type="submission" date="2021-01" db="EMBL/GenBank/DDBJ databases">
        <authorList>
            <person name="Zahm M."/>
            <person name="Roques C."/>
            <person name="Cabau C."/>
            <person name="Klopp C."/>
            <person name="Donnadieu C."/>
            <person name="Jouanno E."/>
            <person name="Lampietro C."/>
            <person name="Louis A."/>
            <person name="Herpin A."/>
            <person name="Echchiki A."/>
            <person name="Berthelot C."/>
            <person name="Parey E."/>
            <person name="Roest-Crollius H."/>
            <person name="Braasch I."/>
            <person name="Postlethwait J."/>
            <person name="Bobe J."/>
            <person name="Montfort J."/>
            <person name="Bouchez O."/>
            <person name="Begum T."/>
            <person name="Mejri S."/>
            <person name="Adams A."/>
            <person name="Chen W.-J."/>
            <person name="Guiguen Y."/>
        </authorList>
    </citation>
    <scope>NUCLEOTIDE SEQUENCE</scope>
    <source>
        <strain evidence="18">YG-15Mar2019-1</strain>
        <tissue evidence="18">Brain</tissue>
    </source>
</reference>
<evidence type="ECO:0000256" key="8">
    <source>
        <dbReference type="ARBA" id="ARBA00022679"/>
    </source>
</evidence>
<dbReference type="OrthoDB" id="6108at2759"/>
<comment type="catalytic activity">
    <reaction evidence="1 15">
        <text>S-ubiquitinyl-[E2 ubiquitin-conjugating enzyme]-L-cysteine + [acceptor protein]-L-lysine = [E2 ubiquitin-conjugating enzyme]-L-cysteine + N(6)-ubiquitinyl-[acceptor protein]-L-lysine.</text>
        <dbReference type="EC" id="2.3.2.27"/>
    </reaction>
</comment>
<keyword evidence="10" id="KW-0677">Repeat</keyword>
<dbReference type="SUPFAM" id="SSF48371">
    <property type="entry name" value="ARM repeat"/>
    <property type="match status" value="1"/>
</dbReference>
<name>A0A9D3QB70_MEGAT</name>
<dbReference type="PANTHER" id="PTHR12389:SF0">
    <property type="entry name" value="E3 UBIQUITIN-PROTEIN LIGASE LISTERIN"/>
    <property type="match status" value="1"/>
</dbReference>
<accession>A0A9D3QB70</accession>
<evidence type="ECO:0000256" key="14">
    <source>
        <dbReference type="PROSITE-ProRule" id="PRU00175"/>
    </source>
</evidence>
<dbReference type="EMBL" id="JAFDVH010000003">
    <property type="protein sequence ID" value="KAG7484469.1"/>
    <property type="molecule type" value="Genomic_DNA"/>
</dbReference>
<evidence type="ECO:0000256" key="2">
    <source>
        <dbReference type="ARBA" id="ARBA00004514"/>
    </source>
</evidence>
<dbReference type="GO" id="GO:1990116">
    <property type="term" value="P:ribosome-associated ubiquitin-dependent protein catabolic process"/>
    <property type="evidence" value="ECO:0007669"/>
    <property type="project" value="UniProtKB-UniRule"/>
</dbReference>
<evidence type="ECO:0000256" key="3">
    <source>
        <dbReference type="ARBA" id="ARBA00004906"/>
    </source>
</evidence>
<dbReference type="InterPro" id="IPR039804">
    <property type="entry name" value="RING-CH-C4HC3_LTN1"/>
</dbReference>
<evidence type="ECO:0000256" key="9">
    <source>
        <dbReference type="ARBA" id="ARBA00022723"/>
    </source>
</evidence>
<evidence type="ECO:0000256" key="13">
    <source>
        <dbReference type="ARBA" id="ARBA00022833"/>
    </source>
</evidence>
<dbReference type="CDD" id="cd16491">
    <property type="entry name" value="RING-CH-C4HC3_LTN1"/>
    <property type="match status" value="1"/>
</dbReference>
<evidence type="ECO:0000313" key="19">
    <source>
        <dbReference type="Proteomes" id="UP001046870"/>
    </source>
</evidence>
<sequence>MGGKNKQRTKGNVRPSSSGRAAELLARERGAVPGFVGFGTSTSNDLGYVPAVHGAEEIDNLVDADFRMVLRKLSKRDAVTKLKAVQEFGTMCQEREPEIVKGVLPYWPRIYCKISVDHDRRVREATQQAFQQLILKVKRNLAPYLKSIMGYWLIAQCDTYSPAASAASIAFEAAFPLNKQAEALGFCKEEVLNILQDNLLKETPDTLSDPQTVPEEEREAKYVRLVTSSLLALKKLLATLPQQDLDSLSERLAHLISQSKFWKYSKHKTPQIRGAIFEAVATLCERTPQLIQKEASRACPTVLLSIDDTDPVVLPPLWEAVLHVLSSIPDCWTHVNARKGVLPKLWQLLKEGGRGLATVLHPNLLPFISKLPQEVTDPKLEFYNTFFTSIILGLSSERAVASPSESAAIVFATVECLRFCLLQNAGEDEDSRRIQSVLIVDQLLPLVDSALGNASLQNGPLFAQITDMLVSWEKRADAPGEEAATFRRLLTDFWEGLGQLCVRHVDREEAEEGALAGVASLLRVMQDPRAAAGRLGRKKKAAKICFSDLERSSPKEAEETGEEQPGTEAQEAGEKGGPSPGPPLKSGHLVELVCRLAELNMVYVNERDSEKHLRFLSVLVSSFPSCQLFQVLLDPQGEKGEGDAELEELKATGERGEALAENPAVRFLLQKVVVWLRQDHRKETDFLVNMVFSTLHCCSAKEEKTLILNHITKMELKWGVLLHIIQKACADPGSLEATAGWLKGAVLGERLVGLARELCELGLRGLGSTAPTPSSKHTHSWALVSLALSQHHHNGKLIGEEYVEKIIDKLHATLSEAKNLSDAGNMEPLVSFICDVASNFFASVKGCLLLASAEDLLLTVFQLPAQDQEVTRLSDSLLQKLRHACFAGVHSLVSHPETDFTEGTFLHRAAIWVKKQLLTSSLGVKSLQVLVSAVQSLVETLLSASQCGGRLLSRFIGCLTPSDTEWKRMRQALPPQWVKCPLLSGRLRVTCDYPCMDVWKFRASGKLPAHLCASALLGKVVLAAMDLSDHQGADSPKLPDMKHTASEILFAMQWCEEMEYSPTVVSEYHRMLQDFNITDDSISKETGTSCDILETLFARSLEEGSLWTLTLANYIQKRDISSGDIKKLYGNVESFFPLTEHGLSTIQVLCPWLPKEEKESLTALSISELLNWQDAEQAHDHSGMACLAVLHCCLSTETATEEDVLLACVATMFEWRNSKEELFLFNSDLKKASAGLLSLNVEMMRFLSWLVAYSSSVLRDTHWDFLLCSTLAWLETASENTAAFWNPWVQLFVCQNCELIVTLSEFFSAPPAGVAEDLPPELRSEWEEFFVEGIHSRLLPLLVKVTEEYTEPDDPLFPLSVLRSMGEALRYVPVQLLNQNKLPPKFVAGQKTNLPDQLQTLLNTLTPLLLFKARPVQLTAFHILSKVMPHLPECDGEGDNAKGDDDDGEEPCLSPPAALMSILATTEELLDNILGGVQVGEFAVVQPLSDEYCCILGYLLTWKLVLTFFKASSSHLRVQYSLYLRKSRSLHKLLLHLFRLMPENPTLPGQAVESGTKDARTFFTEDLSLSVCKRDGLQWEVPHLACSVYYSALKDLPAMVRLWWNGQEKRVFNTVDKFTSKYVSGVLSSQEIASVHTSTQTFESMTVKARSATREVIATYSVDDIFIELVIQLPHNYPLGSISVESGRRVGVAVQQWRNWMLQLSTYLTHQNGSIMEGLALWKNNVDKRFEGVEDCMICFSVIHGSNYSLPKKACRTCKKRFHSACLYKWFTSSNKSTCPLCRETFF</sequence>
<evidence type="ECO:0000256" key="1">
    <source>
        <dbReference type="ARBA" id="ARBA00000900"/>
    </source>
</evidence>
<evidence type="ECO:0000256" key="10">
    <source>
        <dbReference type="ARBA" id="ARBA00022737"/>
    </source>
</evidence>
<keyword evidence="7" id="KW-0963">Cytoplasm</keyword>
<evidence type="ECO:0000256" key="7">
    <source>
        <dbReference type="ARBA" id="ARBA00022490"/>
    </source>
</evidence>
<evidence type="ECO:0000256" key="6">
    <source>
        <dbReference type="ARBA" id="ARBA00017157"/>
    </source>
</evidence>
<dbReference type="InterPro" id="IPR011989">
    <property type="entry name" value="ARM-like"/>
</dbReference>
<evidence type="ECO:0000256" key="11">
    <source>
        <dbReference type="ARBA" id="ARBA00022771"/>
    </source>
</evidence>
<dbReference type="Pfam" id="PF23009">
    <property type="entry name" value="UBC_like"/>
    <property type="match status" value="1"/>
</dbReference>
<comment type="caution">
    <text evidence="18">The sequence shown here is derived from an EMBL/GenBank/DDBJ whole genome shotgun (WGS) entry which is preliminary data.</text>
</comment>
<keyword evidence="19" id="KW-1185">Reference proteome</keyword>
<dbReference type="Pfam" id="PF24618">
    <property type="entry name" value="LTN1_E3_ligase_5th"/>
    <property type="match status" value="1"/>
</dbReference>
<dbReference type="FunFam" id="3.30.40.10:FF:000038">
    <property type="entry name" value="E3 ubiquitin-protein ligase listerin"/>
    <property type="match status" value="1"/>
</dbReference>
<gene>
    <name evidence="18" type="ORF">MATL_G00049700</name>
</gene>
<comment type="subunit">
    <text evidence="15">Component of the ribosome quality control complex (RQC).</text>
</comment>
<evidence type="ECO:0000256" key="4">
    <source>
        <dbReference type="ARBA" id="ARBA00007997"/>
    </source>
</evidence>
<feature type="compositionally biased region" description="Basic residues" evidence="16">
    <location>
        <begin position="1"/>
        <end position="11"/>
    </location>
</feature>
<evidence type="ECO:0000256" key="15">
    <source>
        <dbReference type="RuleBase" id="RU367090"/>
    </source>
</evidence>
<proteinExistence type="inferred from homology"/>
<dbReference type="InterPro" id="IPR039795">
    <property type="entry name" value="LTN1/Rkr1"/>
</dbReference>
<comment type="function">
    <text evidence="15">E3 ubiquitin-protein ligase. Component of the ribosome quality control complex (RQC), a ribosome-associated complex that mediates ubiquitination and extraction of incompletely synthesized nascent chains for proteasomal degradation.</text>
</comment>
<keyword evidence="13 15" id="KW-0862">Zinc</keyword>
<comment type="similarity">
    <text evidence="4 15">Belongs to the LTN1 family.</text>
</comment>
<dbReference type="FunFam" id="1.25.10.10:FF:001251">
    <property type="entry name" value="Predicted protein"/>
    <property type="match status" value="1"/>
</dbReference>
<keyword evidence="9 15" id="KW-0479">Metal-binding</keyword>
<evidence type="ECO:0000256" key="12">
    <source>
        <dbReference type="ARBA" id="ARBA00022786"/>
    </source>
</evidence>